<proteinExistence type="predicted"/>
<reference evidence="2 3" key="1">
    <citation type="submission" date="2022-10" db="EMBL/GenBank/DDBJ databases">
        <title>Draft genome sequence of Streptomyces sp. YSPA8.</title>
        <authorList>
            <person name="Moriuchi R."/>
            <person name="Dohra H."/>
            <person name="Yamamura H."/>
            <person name="Kodani S."/>
        </authorList>
    </citation>
    <scope>NUCLEOTIDE SEQUENCE [LARGE SCALE GENOMIC DNA]</scope>
    <source>
        <strain evidence="2 3">YSPA8</strain>
    </source>
</reference>
<dbReference type="InterPro" id="IPR034660">
    <property type="entry name" value="DinB/YfiT-like"/>
</dbReference>
<accession>A0ABQ5P4B4</accession>
<keyword evidence="3" id="KW-1185">Reference proteome</keyword>
<dbReference type="InterPro" id="IPR024775">
    <property type="entry name" value="DinB-like"/>
</dbReference>
<dbReference type="SUPFAM" id="SSF109854">
    <property type="entry name" value="DinB/YfiT-like putative metalloenzymes"/>
    <property type="match status" value="1"/>
</dbReference>
<dbReference type="Proteomes" id="UP001291653">
    <property type="component" value="Unassembled WGS sequence"/>
</dbReference>
<gene>
    <name evidence="2" type="ORF">SYYSPA8_23925</name>
</gene>
<evidence type="ECO:0000259" key="1">
    <source>
        <dbReference type="Pfam" id="PF12867"/>
    </source>
</evidence>
<organism evidence="2 3">
    <name type="scientific">Streptomyces yaizuensis</name>
    <dbReference type="NCBI Taxonomy" id="2989713"/>
    <lineage>
        <taxon>Bacteria</taxon>
        <taxon>Bacillati</taxon>
        <taxon>Actinomycetota</taxon>
        <taxon>Actinomycetes</taxon>
        <taxon>Kitasatosporales</taxon>
        <taxon>Streptomycetaceae</taxon>
        <taxon>Streptomyces</taxon>
    </lineage>
</organism>
<evidence type="ECO:0000313" key="2">
    <source>
        <dbReference type="EMBL" id="GLF97404.1"/>
    </source>
</evidence>
<protein>
    <submittedName>
        <fullName evidence="2">DinB family protein</fullName>
    </submittedName>
</protein>
<sequence length="191" mass="20341">MDNARVDLLVGQLDMVWALFEHHAGAIDDEACLWEPAPGAWSVRPGVDGRWVADWEVPGPEPVPVTTVGWLTWHIGYWWTTTLGHCFGDGAPAREDIAWPGDAGAAVRWIGALKEEWRTALLGLADGELDSTERTRGLPWGEGLPLSAVAAWLNFELAKNVAEIGSVLHLRGALAAGGGRPTPRGGPAGGA</sequence>
<comment type="caution">
    <text evidence="2">The sequence shown here is derived from an EMBL/GenBank/DDBJ whole genome shotgun (WGS) entry which is preliminary data.</text>
</comment>
<evidence type="ECO:0000313" key="3">
    <source>
        <dbReference type="Proteomes" id="UP001291653"/>
    </source>
</evidence>
<dbReference type="Pfam" id="PF12867">
    <property type="entry name" value="DinB_2"/>
    <property type="match status" value="1"/>
</dbReference>
<dbReference type="RefSeq" id="WP_323449399.1">
    <property type="nucleotide sequence ID" value="NZ_BSBI01000010.1"/>
</dbReference>
<dbReference type="EMBL" id="BSBI01000010">
    <property type="protein sequence ID" value="GLF97404.1"/>
    <property type="molecule type" value="Genomic_DNA"/>
</dbReference>
<name>A0ABQ5P4B4_9ACTN</name>
<feature type="domain" description="DinB-like" evidence="1">
    <location>
        <begin position="62"/>
        <end position="164"/>
    </location>
</feature>